<reference evidence="7" key="1">
    <citation type="submission" date="2013-08" db="EMBL/GenBank/DDBJ databases">
        <authorList>
            <person name="Mendez C."/>
            <person name="Richter M."/>
            <person name="Ferrer M."/>
            <person name="Sanchez J."/>
        </authorList>
    </citation>
    <scope>NUCLEOTIDE SEQUENCE</scope>
</reference>
<feature type="transmembrane region" description="Helical" evidence="6">
    <location>
        <begin position="43"/>
        <end position="65"/>
    </location>
</feature>
<reference evidence="7" key="2">
    <citation type="journal article" date="2014" name="ISME J.">
        <title>Microbial stratification in low pH oxic and suboxic macroscopic growths along an acid mine drainage.</title>
        <authorList>
            <person name="Mendez-Garcia C."/>
            <person name="Mesa V."/>
            <person name="Sprenger R.R."/>
            <person name="Richter M."/>
            <person name="Diez M.S."/>
            <person name="Solano J."/>
            <person name="Bargiela R."/>
            <person name="Golyshina O.V."/>
            <person name="Manteca A."/>
            <person name="Ramos J.L."/>
            <person name="Gallego J.R."/>
            <person name="Llorente I."/>
            <person name="Martins Dos Santos V.A."/>
            <person name="Jensen O.N."/>
            <person name="Pelaez A.I."/>
            <person name="Sanchez J."/>
            <person name="Ferrer M."/>
        </authorList>
    </citation>
    <scope>NUCLEOTIDE SEQUENCE</scope>
</reference>
<feature type="transmembrane region" description="Helical" evidence="6">
    <location>
        <begin position="6"/>
        <end position="23"/>
    </location>
</feature>
<keyword evidence="4 6" id="KW-1133">Transmembrane helix</keyword>
<evidence type="ECO:0000256" key="2">
    <source>
        <dbReference type="ARBA" id="ARBA00009190"/>
    </source>
</evidence>
<feature type="transmembrane region" description="Helical" evidence="6">
    <location>
        <begin position="148"/>
        <end position="172"/>
    </location>
</feature>
<accession>T1C4X5</accession>
<dbReference type="PANTHER" id="PTHR12608:SF1">
    <property type="entry name" value="TRANSMEMBRANE PROTEIN 165"/>
    <property type="match status" value="1"/>
</dbReference>
<evidence type="ECO:0000256" key="6">
    <source>
        <dbReference type="SAM" id="Phobius"/>
    </source>
</evidence>
<evidence type="ECO:0000256" key="1">
    <source>
        <dbReference type="ARBA" id="ARBA00004141"/>
    </source>
</evidence>
<protein>
    <submittedName>
        <fullName evidence="7">Uncharacterized protein</fullName>
    </submittedName>
</protein>
<dbReference type="InterPro" id="IPR001727">
    <property type="entry name" value="GDT1-like"/>
</dbReference>
<dbReference type="PANTHER" id="PTHR12608">
    <property type="entry name" value="TRANSMEMBRANE PROTEIN HTP-1 RELATED"/>
    <property type="match status" value="1"/>
</dbReference>
<comment type="similarity">
    <text evidence="2">Belongs to the GDT1 family.</text>
</comment>
<feature type="transmembrane region" description="Helical" evidence="6">
    <location>
        <begin position="77"/>
        <end position="96"/>
    </location>
</feature>
<name>T1C4X5_9ZZZZ</name>
<comment type="subcellular location">
    <subcellularLocation>
        <location evidence="1">Membrane</location>
        <topology evidence="1">Multi-pass membrane protein</topology>
    </subcellularLocation>
</comment>
<evidence type="ECO:0000313" key="7">
    <source>
        <dbReference type="EMBL" id="EQD77057.1"/>
    </source>
</evidence>
<evidence type="ECO:0000256" key="3">
    <source>
        <dbReference type="ARBA" id="ARBA00022692"/>
    </source>
</evidence>
<organism evidence="7">
    <name type="scientific">mine drainage metagenome</name>
    <dbReference type="NCBI Taxonomy" id="410659"/>
    <lineage>
        <taxon>unclassified sequences</taxon>
        <taxon>metagenomes</taxon>
        <taxon>ecological metagenomes</taxon>
    </lineage>
</organism>
<keyword evidence="3 6" id="KW-0812">Transmembrane</keyword>
<dbReference type="Pfam" id="PF01169">
    <property type="entry name" value="GDT1"/>
    <property type="match status" value="2"/>
</dbReference>
<comment type="caution">
    <text evidence="7">The sequence shown here is derived from an EMBL/GenBank/DDBJ whole genome shotgun (WGS) entry which is preliminary data.</text>
</comment>
<gene>
    <name evidence="7" type="ORF">B1B_01279</name>
</gene>
<dbReference type="AlphaFoldDB" id="T1C4X5"/>
<dbReference type="GO" id="GO:0016020">
    <property type="term" value="C:membrane"/>
    <property type="evidence" value="ECO:0007669"/>
    <property type="project" value="UniProtKB-SubCell"/>
</dbReference>
<evidence type="ECO:0000256" key="4">
    <source>
        <dbReference type="ARBA" id="ARBA00022989"/>
    </source>
</evidence>
<evidence type="ECO:0000256" key="5">
    <source>
        <dbReference type="ARBA" id="ARBA00023136"/>
    </source>
</evidence>
<feature type="transmembrane region" description="Helical" evidence="6">
    <location>
        <begin position="184"/>
        <end position="206"/>
    </location>
</feature>
<dbReference type="GO" id="GO:0046873">
    <property type="term" value="F:metal ion transmembrane transporter activity"/>
    <property type="evidence" value="ECO:0007669"/>
    <property type="project" value="InterPro"/>
</dbReference>
<sequence>MDLEAAVGAGVAVFGVIFLAEIVDRSNLALMSLSGQGDSRQVWLGAAAAFLVSTTLAVVLGTLLFQALSGFLVEIRLAGGLIIVGYAVLTLLRPVPDGSGERSPSPPEPGSWKGHPIYAAFLVVLLLEMGDNTQLLTLLFTASLADPLVVFLAALLGLLAASALGTGLGRWLAGRVEARRLRTIFGGVLLIVGVVTILLAFFPGLIPYPG</sequence>
<proteinExistence type="inferred from homology"/>
<dbReference type="EMBL" id="AUZY01000892">
    <property type="protein sequence ID" value="EQD77057.1"/>
    <property type="molecule type" value="Genomic_DNA"/>
</dbReference>
<keyword evidence="5 6" id="KW-0472">Membrane</keyword>